<keyword evidence="2" id="KW-0812">Transmembrane</keyword>
<gene>
    <name evidence="4" type="ORF">DAKH74_036050</name>
</gene>
<dbReference type="Gene3D" id="1.10.8.10">
    <property type="entry name" value="DNA helicase RuvA subunit, C-terminal domain"/>
    <property type="match status" value="1"/>
</dbReference>
<proteinExistence type="predicted"/>
<feature type="compositionally biased region" description="Pro residues" evidence="1">
    <location>
        <begin position="110"/>
        <end position="120"/>
    </location>
</feature>
<keyword evidence="2" id="KW-1133">Transmembrane helix</keyword>
<feature type="compositionally biased region" description="Basic residues" evidence="1">
    <location>
        <begin position="45"/>
        <end position="55"/>
    </location>
</feature>
<sequence>MDSSVLSIILTLLVGFIIFKWFLQADTHPSHETANRPQTAQQARRSQRGAQRHGASRGSSSRAHTVTPDMVQMVQNVAPGLDPAQIKYALQESGSVEVTVERYLRGEEFPFPPNYRPPTAAPSGNNEGSSDPRKVSNIRSENLLQRFHIDVADPECDTEFANADFQDLEISQRMRYMVWDARRKMEKTLASDPELASLIE</sequence>
<feature type="transmembrane region" description="Helical" evidence="2">
    <location>
        <begin position="6"/>
        <end position="23"/>
    </location>
</feature>
<protein>
    <submittedName>
        <fullName evidence="4">Cue1 protein</fullName>
    </submittedName>
</protein>
<evidence type="ECO:0000313" key="5">
    <source>
        <dbReference type="Proteomes" id="UP001377567"/>
    </source>
</evidence>
<dbReference type="Pfam" id="PF18499">
    <property type="entry name" value="Cue1_U7BR"/>
    <property type="match status" value="1"/>
</dbReference>
<dbReference type="SMART" id="SM00546">
    <property type="entry name" value="CUE"/>
    <property type="match status" value="1"/>
</dbReference>
<accession>A0AAV5S2W4</accession>
<dbReference type="CDD" id="cd14424">
    <property type="entry name" value="CUE_Cue1p_like"/>
    <property type="match status" value="1"/>
</dbReference>
<feature type="domain" description="CUE" evidence="3">
    <location>
        <begin position="66"/>
        <end position="108"/>
    </location>
</feature>
<dbReference type="GO" id="GO:0043130">
    <property type="term" value="F:ubiquitin binding"/>
    <property type="evidence" value="ECO:0007669"/>
    <property type="project" value="InterPro"/>
</dbReference>
<evidence type="ECO:0000256" key="1">
    <source>
        <dbReference type="SAM" id="MobiDB-lite"/>
    </source>
</evidence>
<evidence type="ECO:0000259" key="3">
    <source>
        <dbReference type="PROSITE" id="PS51140"/>
    </source>
</evidence>
<reference evidence="4 5" key="1">
    <citation type="journal article" date="2023" name="Elife">
        <title>Identification of key yeast species and microbe-microbe interactions impacting larval growth of Drosophila in the wild.</title>
        <authorList>
            <person name="Mure A."/>
            <person name="Sugiura Y."/>
            <person name="Maeda R."/>
            <person name="Honda K."/>
            <person name="Sakurai N."/>
            <person name="Takahashi Y."/>
            <person name="Watada M."/>
            <person name="Katoh T."/>
            <person name="Gotoh A."/>
            <person name="Gotoh Y."/>
            <person name="Taniguchi I."/>
            <person name="Nakamura K."/>
            <person name="Hayashi T."/>
            <person name="Katayama T."/>
            <person name="Uemura T."/>
            <person name="Hattori Y."/>
        </authorList>
    </citation>
    <scope>NUCLEOTIDE SEQUENCE [LARGE SCALE GENOMIC DNA]</scope>
    <source>
        <strain evidence="4 5">KH-74</strain>
    </source>
</reference>
<dbReference type="EMBL" id="BTGD01000010">
    <property type="protein sequence ID" value="GMM56989.1"/>
    <property type="molecule type" value="Genomic_DNA"/>
</dbReference>
<keyword evidence="5" id="KW-1185">Reference proteome</keyword>
<feature type="region of interest" description="Disordered" evidence="1">
    <location>
        <begin position="109"/>
        <end position="135"/>
    </location>
</feature>
<dbReference type="AlphaFoldDB" id="A0AAV5S2W4"/>
<organism evidence="4 5">
    <name type="scientific">Maudiozyma humilis</name>
    <name type="common">Sour dough yeast</name>
    <name type="synonym">Kazachstania humilis</name>
    <dbReference type="NCBI Taxonomy" id="51915"/>
    <lineage>
        <taxon>Eukaryota</taxon>
        <taxon>Fungi</taxon>
        <taxon>Dikarya</taxon>
        <taxon>Ascomycota</taxon>
        <taxon>Saccharomycotina</taxon>
        <taxon>Saccharomycetes</taxon>
        <taxon>Saccharomycetales</taxon>
        <taxon>Saccharomycetaceae</taxon>
        <taxon>Maudiozyma</taxon>
    </lineage>
</organism>
<dbReference type="InterPro" id="IPR003892">
    <property type="entry name" value="CUE"/>
</dbReference>
<dbReference type="PROSITE" id="PS51140">
    <property type="entry name" value="CUE"/>
    <property type="match status" value="1"/>
</dbReference>
<evidence type="ECO:0000256" key="2">
    <source>
        <dbReference type="SAM" id="Phobius"/>
    </source>
</evidence>
<dbReference type="Gene3D" id="1.10.287.4310">
    <property type="match status" value="1"/>
</dbReference>
<evidence type="ECO:0000313" key="4">
    <source>
        <dbReference type="EMBL" id="GMM56989.1"/>
    </source>
</evidence>
<dbReference type="InterPro" id="IPR041158">
    <property type="entry name" value="Cue1_U7BR"/>
</dbReference>
<name>A0AAV5S2W4_MAUHU</name>
<dbReference type="Proteomes" id="UP001377567">
    <property type="component" value="Unassembled WGS sequence"/>
</dbReference>
<comment type="caution">
    <text evidence="4">The sequence shown here is derived from an EMBL/GenBank/DDBJ whole genome shotgun (WGS) entry which is preliminary data.</text>
</comment>
<dbReference type="Pfam" id="PF02845">
    <property type="entry name" value="CUE"/>
    <property type="match status" value="1"/>
</dbReference>
<feature type="region of interest" description="Disordered" evidence="1">
    <location>
        <begin position="30"/>
        <end position="67"/>
    </location>
</feature>
<keyword evidence="2" id="KW-0472">Membrane</keyword>